<dbReference type="InterPro" id="IPR050304">
    <property type="entry name" value="MT-severing_AAA_ATPase"/>
</dbReference>
<keyword evidence="1 3" id="KW-0547">Nucleotide-binding</keyword>
<dbReference type="EMBL" id="PKMF04000073">
    <property type="protein sequence ID" value="KAK7852667.1"/>
    <property type="molecule type" value="Genomic_DNA"/>
</dbReference>
<dbReference type="InterPro" id="IPR003960">
    <property type="entry name" value="ATPase_AAA_CS"/>
</dbReference>
<gene>
    <name evidence="6" type="primary">SKD1_14</name>
    <name evidence="6" type="ORF">CFP56_038241</name>
</gene>
<sequence length="385" mass="43911">MSQPPETLAPLLAKADATLKEAVDAVRNCQNAIAYQKYKKAFEQLKHYREEFDKQYLPHYEAAEEIARGQNPGSSITATAQLWRFPTFSSRKLSHFVKLSDVKLDNVGGLENCKRVLREAAIWPVKYPQFFTGNRKPWSISPSDIVSQWLGESEQQVSDLFQEARKKHPSIIFIDEIDSLCGPRGKNNEHEASRRIKAELLVHMQDVCDGKEHVLILAATNTPYALDQAIRRRFDMRIYIPLPNKEARKRIFEVEIGKTPSKIGKSGLESLAEGTEGFSGSDISSYVKDALYQSIRATLRPGFFTQTKDKWWVPCQDAAFPHKKSLQDLENEKQDSKIQVPKITLEYFKEVKKRHKPTVQAAVLDELKKFKKEFGVDAEEPSDAL</sequence>
<dbReference type="Pfam" id="PF00004">
    <property type="entry name" value="AAA"/>
    <property type="match status" value="1"/>
</dbReference>
<evidence type="ECO:0000256" key="1">
    <source>
        <dbReference type="ARBA" id="ARBA00022741"/>
    </source>
</evidence>
<dbReference type="InterPro" id="IPR015415">
    <property type="entry name" value="Spast_Vps4_C"/>
</dbReference>
<comment type="similarity">
    <text evidence="3">Belongs to the AAA ATPase family.</text>
</comment>
<proteinExistence type="inferred from homology"/>
<feature type="domain" description="ATPase AAA-type core" evidence="4">
    <location>
        <begin position="138"/>
        <end position="242"/>
    </location>
</feature>
<dbReference type="AlphaFoldDB" id="A0AAW0LNP2"/>
<dbReference type="GO" id="GO:0016887">
    <property type="term" value="F:ATP hydrolysis activity"/>
    <property type="evidence" value="ECO:0007669"/>
    <property type="project" value="InterPro"/>
</dbReference>
<dbReference type="Pfam" id="PF09336">
    <property type="entry name" value="Vps4_C"/>
    <property type="match status" value="1"/>
</dbReference>
<keyword evidence="7" id="KW-1185">Reference proteome</keyword>
<dbReference type="SUPFAM" id="SSF52540">
    <property type="entry name" value="P-loop containing nucleoside triphosphate hydrolases"/>
    <property type="match status" value="1"/>
</dbReference>
<dbReference type="InterPro" id="IPR027417">
    <property type="entry name" value="P-loop_NTPase"/>
</dbReference>
<dbReference type="GO" id="GO:0005524">
    <property type="term" value="F:ATP binding"/>
    <property type="evidence" value="ECO:0007669"/>
    <property type="project" value="UniProtKB-KW"/>
</dbReference>
<protein>
    <submittedName>
        <fullName evidence="6">Protein suppressor of k(+) transport growth defect 1</fullName>
    </submittedName>
</protein>
<dbReference type="PANTHER" id="PTHR23074:SF159">
    <property type="entry name" value="PROTEIN SUPPRESSOR OF K(+) TRANSPORT GROWTH DEFECT 1"/>
    <property type="match status" value="1"/>
</dbReference>
<name>A0AAW0LNP2_QUESU</name>
<evidence type="ECO:0000256" key="2">
    <source>
        <dbReference type="ARBA" id="ARBA00022840"/>
    </source>
</evidence>
<accession>A0AAW0LNP2</accession>
<dbReference type="Gene3D" id="1.10.8.60">
    <property type="match status" value="1"/>
</dbReference>
<dbReference type="InterPro" id="IPR003959">
    <property type="entry name" value="ATPase_AAA_core"/>
</dbReference>
<organism evidence="6 7">
    <name type="scientific">Quercus suber</name>
    <name type="common">Cork oak</name>
    <dbReference type="NCBI Taxonomy" id="58331"/>
    <lineage>
        <taxon>Eukaryota</taxon>
        <taxon>Viridiplantae</taxon>
        <taxon>Streptophyta</taxon>
        <taxon>Embryophyta</taxon>
        <taxon>Tracheophyta</taxon>
        <taxon>Spermatophyta</taxon>
        <taxon>Magnoliopsida</taxon>
        <taxon>eudicotyledons</taxon>
        <taxon>Gunneridae</taxon>
        <taxon>Pentapetalae</taxon>
        <taxon>rosids</taxon>
        <taxon>fabids</taxon>
        <taxon>Fagales</taxon>
        <taxon>Fagaceae</taxon>
        <taxon>Quercus</taxon>
    </lineage>
</organism>
<dbReference type="Proteomes" id="UP000237347">
    <property type="component" value="Unassembled WGS sequence"/>
</dbReference>
<evidence type="ECO:0000313" key="6">
    <source>
        <dbReference type="EMBL" id="KAK7852667.1"/>
    </source>
</evidence>
<evidence type="ECO:0000256" key="3">
    <source>
        <dbReference type="RuleBase" id="RU003651"/>
    </source>
</evidence>
<feature type="domain" description="Spastin/Vps4 C-terminal" evidence="5">
    <location>
        <begin position="312"/>
        <end position="375"/>
    </location>
</feature>
<dbReference type="PROSITE" id="PS00674">
    <property type="entry name" value="AAA"/>
    <property type="match status" value="1"/>
</dbReference>
<comment type="caution">
    <text evidence="6">The sequence shown here is derived from an EMBL/GenBank/DDBJ whole genome shotgun (WGS) entry which is preliminary data.</text>
</comment>
<evidence type="ECO:0000313" key="7">
    <source>
        <dbReference type="Proteomes" id="UP000237347"/>
    </source>
</evidence>
<dbReference type="Gene3D" id="3.40.50.300">
    <property type="entry name" value="P-loop containing nucleotide triphosphate hydrolases"/>
    <property type="match status" value="2"/>
</dbReference>
<keyword evidence="2 3" id="KW-0067">ATP-binding</keyword>
<reference evidence="6 7" key="1">
    <citation type="journal article" date="2018" name="Sci. Data">
        <title>The draft genome sequence of cork oak.</title>
        <authorList>
            <person name="Ramos A.M."/>
            <person name="Usie A."/>
            <person name="Barbosa P."/>
            <person name="Barros P.M."/>
            <person name="Capote T."/>
            <person name="Chaves I."/>
            <person name="Simoes F."/>
            <person name="Abreu I."/>
            <person name="Carrasquinho I."/>
            <person name="Faro C."/>
            <person name="Guimaraes J.B."/>
            <person name="Mendonca D."/>
            <person name="Nobrega F."/>
            <person name="Rodrigues L."/>
            <person name="Saibo N.J.M."/>
            <person name="Varela M.C."/>
            <person name="Egas C."/>
            <person name="Matos J."/>
            <person name="Miguel C.M."/>
            <person name="Oliveira M.M."/>
            <person name="Ricardo C.P."/>
            <person name="Goncalves S."/>
        </authorList>
    </citation>
    <scope>NUCLEOTIDE SEQUENCE [LARGE SCALE GENOMIC DNA]</scope>
    <source>
        <strain evidence="7">cv. HL8</strain>
    </source>
</reference>
<dbReference type="PANTHER" id="PTHR23074">
    <property type="entry name" value="AAA DOMAIN-CONTAINING"/>
    <property type="match status" value="1"/>
</dbReference>
<evidence type="ECO:0000259" key="5">
    <source>
        <dbReference type="Pfam" id="PF09336"/>
    </source>
</evidence>
<dbReference type="GO" id="GO:0016197">
    <property type="term" value="P:endosomal transport"/>
    <property type="evidence" value="ECO:0007669"/>
    <property type="project" value="TreeGrafter"/>
</dbReference>
<dbReference type="GO" id="GO:0007033">
    <property type="term" value="P:vacuole organization"/>
    <property type="evidence" value="ECO:0007669"/>
    <property type="project" value="TreeGrafter"/>
</dbReference>
<evidence type="ECO:0000259" key="4">
    <source>
        <dbReference type="Pfam" id="PF00004"/>
    </source>
</evidence>